<keyword evidence="2" id="KW-0812">Transmembrane</keyword>
<proteinExistence type="predicted"/>
<dbReference type="AlphaFoldDB" id="A0A0R1P061"/>
<dbReference type="EMBL" id="AZER01000026">
    <property type="protein sequence ID" value="KRL25870.1"/>
    <property type="molecule type" value="Genomic_DNA"/>
</dbReference>
<dbReference type="STRING" id="1423746.FD27_GL001450"/>
<name>A0A0R1P061_9LACO</name>
<feature type="compositionally biased region" description="Basic and acidic residues" evidence="1">
    <location>
        <begin position="19"/>
        <end position="34"/>
    </location>
</feature>
<dbReference type="RefSeq" id="WP_057752661.1">
    <property type="nucleotide sequence ID" value="NZ_AZER01000026.1"/>
</dbReference>
<evidence type="ECO:0000313" key="3">
    <source>
        <dbReference type="EMBL" id="KRL25870.1"/>
    </source>
</evidence>
<sequence>MDEFKQDHDNHRSAGISRAEYRRQLIHHDDHETESQPDPSHPSDELHQVGVGSRENTAQERKTAVSNEKMARLKRRLNIAIVGLVVAIVIVYLILFLVK</sequence>
<reference evidence="3 4" key="1">
    <citation type="journal article" date="2015" name="Genome Announc.">
        <title>Expanding the biotechnology potential of lactobacilli through comparative genomics of 213 strains and associated genera.</title>
        <authorList>
            <person name="Sun Z."/>
            <person name="Harris H.M."/>
            <person name="McCann A."/>
            <person name="Guo C."/>
            <person name="Argimon S."/>
            <person name="Zhang W."/>
            <person name="Yang X."/>
            <person name="Jeffery I.B."/>
            <person name="Cooney J.C."/>
            <person name="Kagawa T.F."/>
            <person name="Liu W."/>
            <person name="Song Y."/>
            <person name="Salvetti E."/>
            <person name="Wrobel A."/>
            <person name="Rasinkangas P."/>
            <person name="Parkhill J."/>
            <person name="Rea M.C."/>
            <person name="O'Sullivan O."/>
            <person name="Ritari J."/>
            <person name="Douillard F.P."/>
            <person name="Paul Ross R."/>
            <person name="Yang R."/>
            <person name="Briner A.E."/>
            <person name="Felis G.E."/>
            <person name="de Vos W.M."/>
            <person name="Barrangou R."/>
            <person name="Klaenhammer T.R."/>
            <person name="Caufield P.W."/>
            <person name="Cui Y."/>
            <person name="Zhang H."/>
            <person name="O'Toole P.W."/>
        </authorList>
    </citation>
    <scope>NUCLEOTIDE SEQUENCE [LARGE SCALE GENOMIC DNA]</scope>
    <source>
        <strain evidence="3 4">DSM 13145</strain>
    </source>
</reference>
<comment type="caution">
    <text evidence="3">The sequence shown here is derived from an EMBL/GenBank/DDBJ whole genome shotgun (WGS) entry which is preliminary data.</text>
</comment>
<keyword evidence="4" id="KW-1185">Reference proteome</keyword>
<protein>
    <submittedName>
        <fullName evidence="3">Uncharacterized protein</fullName>
    </submittedName>
</protein>
<feature type="transmembrane region" description="Helical" evidence="2">
    <location>
        <begin position="77"/>
        <end position="98"/>
    </location>
</feature>
<evidence type="ECO:0000256" key="1">
    <source>
        <dbReference type="SAM" id="MobiDB-lite"/>
    </source>
</evidence>
<accession>A0A0R1P061</accession>
<organism evidence="3 4">
    <name type="scientific">Limosilactobacillus frumenti DSM 13145</name>
    <dbReference type="NCBI Taxonomy" id="1423746"/>
    <lineage>
        <taxon>Bacteria</taxon>
        <taxon>Bacillati</taxon>
        <taxon>Bacillota</taxon>
        <taxon>Bacilli</taxon>
        <taxon>Lactobacillales</taxon>
        <taxon>Lactobacillaceae</taxon>
        <taxon>Limosilactobacillus</taxon>
    </lineage>
</organism>
<dbReference type="PATRIC" id="fig|1423746.3.peg.1480"/>
<evidence type="ECO:0000313" key="4">
    <source>
        <dbReference type="Proteomes" id="UP000051445"/>
    </source>
</evidence>
<keyword evidence="2" id="KW-0472">Membrane</keyword>
<feature type="region of interest" description="Disordered" evidence="1">
    <location>
        <begin position="1"/>
        <end position="66"/>
    </location>
</feature>
<dbReference type="Proteomes" id="UP000051445">
    <property type="component" value="Unassembled WGS sequence"/>
</dbReference>
<evidence type="ECO:0000256" key="2">
    <source>
        <dbReference type="SAM" id="Phobius"/>
    </source>
</evidence>
<gene>
    <name evidence="3" type="ORF">FD27_GL001450</name>
</gene>
<feature type="compositionally biased region" description="Basic and acidic residues" evidence="1">
    <location>
        <begin position="1"/>
        <end position="12"/>
    </location>
</feature>
<keyword evidence="2" id="KW-1133">Transmembrane helix</keyword>